<dbReference type="GO" id="GO:0007076">
    <property type="term" value="P:mitotic chromosome condensation"/>
    <property type="evidence" value="ECO:0007669"/>
    <property type="project" value="InterPro"/>
</dbReference>
<keyword evidence="10 11" id="KW-0131">Cell cycle</keyword>
<comment type="function">
    <text evidence="11">Regulatory subunit of the condensin complex, a complex required for conversion of interphase chromatin into mitotic-like condense chromosomes.</text>
</comment>
<organism evidence="13 14">
    <name type="scientific">Smittium megazygosporum</name>
    <dbReference type="NCBI Taxonomy" id="133381"/>
    <lineage>
        <taxon>Eukaryota</taxon>
        <taxon>Fungi</taxon>
        <taxon>Fungi incertae sedis</taxon>
        <taxon>Zoopagomycota</taxon>
        <taxon>Kickxellomycotina</taxon>
        <taxon>Harpellomycetes</taxon>
        <taxon>Harpellales</taxon>
        <taxon>Legeriomycetaceae</taxon>
        <taxon>Smittium</taxon>
    </lineage>
</organism>
<dbReference type="GO" id="GO:0000796">
    <property type="term" value="C:condensin complex"/>
    <property type="evidence" value="ECO:0007669"/>
    <property type="project" value="InterPro"/>
</dbReference>
<evidence type="ECO:0000256" key="7">
    <source>
        <dbReference type="ARBA" id="ARBA00022618"/>
    </source>
</evidence>
<keyword evidence="9 11" id="KW-0226">DNA condensation</keyword>
<dbReference type="PANTHER" id="PTHR13108:SF9">
    <property type="entry name" value="CONDENSIN COMPLEX SUBUNIT 2"/>
    <property type="match status" value="1"/>
</dbReference>
<gene>
    <name evidence="13" type="ORF">BB560_001713</name>
</gene>
<evidence type="ECO:0000256" key="8">
    <source>
        <dbReference type="ARBA" id="ARBA00022776"/>
    </source>
</evidence>
<dbReference type="AlphaFoldDB" id="A0A2T9ZGT9"/>
<keyword evidence="6" id="KW-0963">Cytoplasm</keyword>
<keyword evidence="5" id="KW-0158">Chromosome</keyword>
<reference evidence="13 14" key="1">
    <citation type="journal article" date="2018" name="MBio">
        <title>Comparative Genomics Reveals the Core Gene Toolbox for the Fungus-Insect Symbiosis.</title>
        <authorList>
            <person name="Wang Y."/>
            <person name="Stata M."/>
            <person name="Wang W."/>
            <person name="Stajich J.E."/>
            <person name="White M.M."/>
            <person name="Moncalvo J.M."/>
        </authorList>
    </citation>
    <scope>NUCLEOTIDE SEQUENCE [LARGE SCALE GENOMIC DNA]</scope>
    <source>
        <strain evidence="13 14">SC-DP-2</strain>
    </source>
</reference>
<dbReference type="Pfam" id="PF05786">
    <property type="entry name" value="Cnd2"/>
    <property type="match status" value="1"/>
</dbReference>
<evidence type="ECO:0000256" key="11">
    <source>
        <dbReference type="PIRNR" id="PIRNR017126"/>
    </source>
</evidence>
<keyword evidence="7 11" id="KW-0132">Cell division</keyword>
<keyword evidence="8 11" id="KW-0498">Mitosis</keyword>
<evidence type="ECO:0000256" key="6">
    <source>
        <dbReference type="ARBA" id="ARBA00022490"/>
    </source>
</evidence>
<protein>
    <recommendedName>
        <fullName evidence="4 11">Condensin complex subunit 2</fullName>
    </recommendedName>
</protein>
<dbReference type="PANTHER" id="PTHR13108">
    <property type="entry name" value="CONDENSIN COMPLEX SUBUNIT 2"/>
    <property type="match status" value="1"/>
</dbReference>
<comment type="similarity">
    <text evidence="3 11">Belongs to the CND2 (condensin subunit 2) family.</text>
</comment>
<sequence>MAFITPSKKKRNVSSIVTPKPNSKLTATATPNDDAKERRLRRKSAMERRRTEFTTPRSRELAASMKALSRIEEGEFIDPGLLSSAEKSKVNIPQLTPEELNRRFEEWMKIAADNKINMYNTWDFALIDYFHDMRLLKDGGKINFQKASCTLDGCVKIYSSRVDSVATETGKLLTGLTDSQVKGSTSDDEDSEYSKKKSRKRVANTANTLAPDSASLNLKKFDLELTADPLYRKACSLFDEGGTGGLLLNNLDADNNGKLLFDAGQEAEFEKEDLDSEMKDRTPTEDEESQFDPIDGELTLLINNIITDMEDKEIAPLLQDYVLEKDESLNFDAIMEKMNDFTEQENEIDDELETLNNDADFEVNNIDDFLNFGESDAIDATENENENDLYQEKVLGTDLDEEEQSLEFGPPEFNFDTESNFFSYFDSDRTKNWAGPGHWKVSLPKGNVKKTTENDISASSAKATKAKKPKQVFLIDFNSENKLKTSEIFEEPKKLSQLNLPKSLINKTDEHTLPVDMRFNSKKVFSLFLKPTLEFRAHKSDVFKKANNSTRIANNPTEAGEFKVDGEDYTDFNAFGDDFDEDFDQAGLGDQEDDKGLLDISSAANANKSMIESILNNENGVLNEGELPKVKVIKPLYLQYAKVSKRVDVKRLKDNIWKGLSNEVPESQDTDPAQFKEPKKEEVDPDEMMVEEDIIPKSEKQTHKFSEVVEGLKESYPKEKLEDISVPFCFICLLHLANEKNLEIKTDQDINDLVIMPQ</sequence>
<evidence type="ECO:0000256" key="3">
    <source>
        <dbReference type="ARBA" id="ARBA00009471"/>
    </source>
</evidence>
<feature type="compositionally biased region" description="Polar residues" evidence="12">
    <location>
        <begin position="13"/>
        <end position="31"/>
    </location>
</feature>
<comment type="caution">
    <text evidence="13">The sequence shown here is derived from an EMBL/GenBank/DDBJ whole genome shotgun (WGS) entry which is preliminary data.</text>
</comment>
<evidence type="ECO:0000256" key="2">
    <source>
        <dbReference type="ARBA" id="ARBA00004496"/>
    </source>
</evidence>
<evidence type="ECO:0000313" key="13">
    <source>
        <dbReference type="EMBL" id="PVV03801.1"/>
    </source>
</evidence>
<evidence type="ECO:0000256" key="1">
    <source>
        <dbReference type="ARBA" id="ARBA00004286"/>
    </source>
</evidence>
<name>A0A2T9ZGT9_9FUNG</name>
<feature type="region of interest" description="Disordered" evidence="12">
    <location>
        <begin position="269"/>
        <end position="291"/>
    </location>
</feature>
<feature type="compositionally biased region" description="Basic and acidic residues" evidence="12">
    <location>
        <begin position="44"/>
        <end position="57"/>
    </location>
</feature>
<evidence type="ECO:0000256" key="5">
    <source>
        <dbReference type="ARBA" id="ARBA00022454"/>
    </source>
</evidence>
<keyword evidence="14" id="KW-1185">Reference proteome</keyword>
<dbReference type="Proteomes" id="UP000245609">
    <property type="component" value="Unassembled WGS sequence"/>
</dbReference>
<dbReference type="PIRSF" id="PIRSF017126">
    <property type="entry name" value="Condensin_H"/>
    <property type="match status" value="1"/>
</dbReference>
<evidence type="ECO:0000256" key="10">
    <source>
        <dbReference type="ARBA" id="ARBA00023306"/>
    </source>
</evidence>
<accession>A0A2T9ZGT9</accession>
<feature type="region of interest" description="Disordered" evidence="12">
    <location>
        <begin position="1"/>
        <end position="57"/>
    </location>
</feature>
<dbReference type="InterPro" id="IPR022816">
    <property type="entry name" value="Condensin_barren_su2"/>
</dbReference>
<dbReference type="GO" id="GO:0051301">
    <property type="term" value="P:cell division"/>
    <property type="evidence" value="ECO:0007669"/>
    <property type="project" value="UniProtKB-KW"/>
</dbReference>
<dbReference type="GO" id="GO:0005737">
    <property type="term" value="C:cytoplasm"/>
    <property type="evidence" value="ECO:0007669"/>
    <property type="project" value="UniProtKB-SubCell"/>
</dbReference>
<evidence type="ECO:0000256" key="12">
    <source>
        <dbReference type="SAM" id="MobiDB-lite"/>
    </source>
</evidence>
<evidence type="ECO:0000256" key="9">
    <source>
        <dbReference type="ARBA" id="ARBA00023067"/>
    </source>
</evidence>
<dbReference type="GO" id="GO:0003682">
    <property type="term" value="F:chromatin binding"/>
    <property type="evidence" value="ECO:0007669"/>
    <property type="project" value="TreeGrafter"/>
</dbReference>
<dbReference type="EMBL" id="MBFS01000189">
    <property type="protein sequence ID" value="PVV03801.1"/>
    <property type="molecule type" value="Genomic_DNA"/>
</dbReference>
<feature type="region of interest" description="Disordered" evidence="12">
    <location>
        <begin position="662"/>
        <end position="686"/>
    </location>
</feature>
<evidence type="ECO:0000313" key="14">
    <source>
        <dbReference type="Proteomes" id="UP000245609"/>
    </source>
</evidence>
<dbReference type="OrthoDB" id="362021at2759"/>
<evidence type="ECO:0000256" key="4">
    <source>
        <dbReference type="ARBA" id="ARBA00016065"/>
    </source>
</evidence>
<proteinExistence type="inferred from homology"/>
<dbReference type="STRING" id="133381.A0A2T9ZGT9"/>
<comment type="subcellular location">
    <subcellularLocation>
        <location evidence="1">Chromosome</location>
    </subcellularLocation>
    <subcellularLocation>
        <location evidence="2">Cytoplasm</location>
    </subcellularLocation>
</comment>
<feature type="region of interest" description="Disordered" evidence="12">
    <location>
        <begin position="178"/>
        <end position="204"/>
    </location>
</feature>